<evidence type="ECO:0000313" key="4">
    <source>
        <dbReference type="Proteomes" id="UP000319865"/>
    </source>
</evidence>
<dbReference type="InterPro" id="IPR036111">
    <property type="entry name" value="Mal/L-sulfo/L-lacto_DH-like_sf"/>
</dbReference>
<dbReference type="InterPro" id="IPR043143">
    <property type="entry name" value="Mal/L-sulf/L-lact_DH-like_NADP"/>
</dbReference>
<organism evidence="3 4">
    <name type="scientific">Blastococcus colisei</name>
    <dbReference type="NCBI Taxonomy" id="1564162"/>
    <lineage>
        <taxon>Bacteria</taxon>
        <taxon>Bacillati</taxon>
        <taxon>Actinomycetota</taxon>
        <taxon>Actinomycetes</taxon>
        <taxon>Geodermatophilales</taxon>
        <taxon>Geodermatophilaceae</taxon>
        <taxon>Blastococcus</taxon>
    </lineage>
</organism>
<dbReference type="AlphaFoldDB" id="A0A543P232"/>
<dbReference type="EMBL" id="VFQE01000002">
    <property type="protein sequence ID" value="TQN38010.1"/>
    <property type="molecule type" value="Genomic_DNA"/>
</dbReference>
<protein>
    <submittedName>
        <fullName evidence="3">LDH2 family malate/lactate/ureidoglycolate dehydrogenase</fullName>
    </submittedName>
</protein>
<keyword evidence="4" id="KW-1185">Reference proteome</keyword>
<dbReference type="Gene3D" id="1.10.1530.10">
    <property type="match status" value="1"/>
</dbReference>
<dbReference type="Proteomes" id="UP000319865">
    <property type="component" value="Unassembled WGS sequence"/>
</dbReference>
<dbReference type="InterPro" id="IPR043144">
    <property type="entry name" value="Mal/L-sulf/L-lact_DH-like_ah"/>
</dbReference>
<dbReference type="InterPro" id="IPR003767">
    <property type="entry name" value="Malate/L-lactate_DH-like"/>
</dbReference>
<proteinExistence type="inferred from homology"/>
<evidence type="ECO:0000313" key="3">
    <source>
        <dbReference type="EMBL" id="TQN38010.1"/>
    </source>
</evidence>
<dbReference type="Pfam" id="PF02615">
    <property type="entry name" value="Ldh_2"/>
    <property type="match status" value="1"/>
</dbReference>
<accession>A0A543P232</accession>
<evidence type="ECO:0000256" key="2">
    <source>
        <dbReference type="ARBA" id="ARBA00023002"/>
    </source>
</evidence>
<dbReference type="Gene3D" id="3.30.1370.60">
    <property type="entry name" value="Hypothetical oxidoreductase yiak, domain 2"/>
    <property type="match status" value="1"/>
</dbReference>
<sequence>MLVPVAELRGFVAALLEGLGLPEQHADDTAQALVDADLSGRSTHGVRLLPPYAARLREGAIAAAPELRVLSRTGAVSVLDGGNGLGQAVAAWAVRHSIDVARELGAAVTTVRRSNHLGALGSFTRLAAEQGMVCFLTQNTRANMAAAGGRQAAVGNNPFSFAVPAPGFPVVLDLSCSAVARSNIDLAAERGESIPEGWALGPDGRPTTDAQQALLGAVLPFAGHKGSGLAVVMGALAGVLSGATFGAAVPPLADYSRERDLGHFLVVVDVRALGSADDLAERMDRYVGEIADSAPAPGVERVRVPGEAADDRRRELLQRGIALPTTLLDTLRALADEVAVPSDALR</sequence>
<reference evidence="3 4" key="1">
    <citation type="submission" date="2019-06" db="EMBL/GenBank/DDBJ databases">
        <title>Sequencing the genomes of 1000 actinobacteria strains.</title>
        <authorList>
            <person name="Klenk H.-P."/>
        </authorList>
    </citation>
    <scope>NUCLEOTIDE SEQUENCE [LARGE SCALE GENOMIC DNA]</scope>
    <source>
        <strain evidence="3 4">DSM 46837</strain>
    </source>
</reference>
<name>A0A543P232_9ACTN</name>
<evidence type="ECO:0000256" key="1">
    <source>
        <dbReference type="ARBA" id="ARBA00006056"/>
    </source>
</evidence>
<dbReference type="GO" id="GO:0016491">
    <property type="term" value="F:oxidoreductase activity"/>
    <property type="evidence" value="ECO:0007669"/>
    <property type="project" value="UniProtKB-KW"/>
</dbReference>
<dbReference type="SUPFAM" id="SSF89733">
    <property type="entry name" value="L-sulfolactate dehydrogenase-like"/>
    <property type="match status" value="1"/>
</dbReference>
<gene>
    <name evidence="3" type="ORF">FHU33_4690</name>
</gene>
<keyword evidence="2" id="KW-0560">Oxidoreductase</keyword>
<dbReference type="PANTHER" id="PTHR11091:SF0">
    <property type="entry name" value="MALATE DEHYDROGENASE"/>
    <property type="match status" value="1"/>
</dbReference>
<dbReference type="PANTHER" id="PTHR11091">
    <property type="entry name" value="OXIDOREDUCTASE-RELATED"/>
    <property type="match status" value="1"/>
</dbReference>
<comment type="caution">
    <text evidence="3">The sequence shown here is derived from an EMBL/GenBank/DDBJ whole genome shotgun (WGS) entry which is preliminary data.</text>
</comment>
<comment type="similarity">
    <text evidence="1">Belongs to the LDH2/MDH2 oxidoreductase family.</text>
</comment>